<keyword evidence="1 5" id="KW-0597">Phosphoprotein</keyword>
<keyword evidence="9" id="KW-1185">Reference proteome</keyword>
<evidence type="ECO:0000256" key="1">
    <source>
        <dbReference type="ARBA" id="ARBA00022553"/>
    </source>
</evidence>
<dbReference type="InterPro" id="IPR058245">
    <property type="entry name" value="NreC/VraR/RcsB-like_REC"/>
</dbReference>
<protein>
    <submittedName>
        <fullName evidence="8">Response regulator transcription factor</fullName>
    </submittedName>
</protein>
<dbReference type="CDD" id="cd17535">
    <property type="entry name" value="REC_NarL-like"/>
    <property type="match status" value="1"/>
</dbReference>
<dbReference type="RefSeq" id="WP_345728907.1">
    <property type="nucleotide sequence ID" value="NZ_BAAAYN010000019.1"/>
</dbReference>
<evidence type="ECO:0000259" key="7">
    <source>
        <dbReference type="PROSITE" id="PS50110"/>
    </source>
</evidence>
<dbReference type="InterPro" id="IPR011006">
    <property type="entry name" value="CheY-like_superfamily"/>
</dbReference>
<dbReference type="SMART" id="SM00448">
    <property type="entry name" value="REC"/>
    <property type="match status" value="1"/>
</dbReference>
<gene>
    <name evidence="8" type="ORF">GCM10020369_32190</name>
</gene>
<dbReference type="InterPro" id="IPR001789">
    <property type="entry name" value="Sig_transdc_resp-reg_receiver"/>
</dbReference>
<dbReference type="Gene3D" id="3.40.50.2300">
    <property type="match status" value="1"/>
</dbReference>
<dbReference type="PROSITE" id="PS50043">
    <property type="entry name" value="HTH_LUXR_2"/>
    <property type="match status" value="1"/>
</dbReference>
<organism evidence="8 9">
    <name type="scientific">Cryptosporangium minutisporangium</name>
    <dbReference type="NCBI Taxonomy" id="113569"/>
    <lineage>
        <taxon>Bacteria</taxon>
        <taxon>Bacillati</taxon>
        <taxon>Actinomycetota</taxon>
        <taxon>Actinomycetes</taxon>
        <taxon>Cryptosporangiales</taxon>
        <taxon>Cryptosporangiaceae</taxon>
        <taxon>Cryptosporangium</taxon>
    </lineage>
</organism>
<evidence type="ECO:0000256" key="5">
    <source>
        <dbReference type="PROSITE-ProRule" id="PRU00169"/>
    </source>
</evidence>
<feature type="domain" description="HTH luxR-type" evidence="6">
    <location>
        <begin position="152"/>
        <end position="223"/>
    </location>
</feature>
<comment type="caution">
    <text evidence="8">The sequence shown here is derived from an EMBL/GenBank/DDBJ whole genome shotgun (WGS) entry which is preliminary data.</text>
</comment>
<evidence type="ECO:0000256" key="4">
    <source>
        <dbReference type="ARBA" id="ARBA00023163"/>
    </source>
</evidence>
<evidence type="ECO:0000259" key="6">
    <source>
        <dbReference type="PROSITE" id="PS50043"/>
    </source>
</evidence>
<dbReference type="InterPro" id="IPR016032">
    <property type="entry name" value="Sig_transdc_resp-reg_C-effctor"/>
</dbReference>
<evidence type="ECO:0000313" key="9">
    <source>
        <dbReference type="Proteomes" id="UP001501676"/>
    </source>
</evidence>
<reference evidence="9" key="1">
    <citation type="journal article" date="2019" name="Int. J. Syst. Evol. Microbiol.">
        <title>The Global Catalogue of Microorganisms (GCM) 10K type strain sequencing project: providing services to taxonomists for standard genome sequencing and annotation.</title>
        <authorList>
            <consortium name="The Broad Institute Genomics Platform"/>
            <consortium name="The Broad Institute Genome Sequencing Center for Infectious Disease"/>
            <person name="Wu L."/>
            <person name="Ma J."/>
        </authorList>
    </citation>
    <scope>NUCLEOTIDE SEQUENCE [LARGE SCALE GENOMIC DNA]</scope>
    <source>
        <strain evidence="9">JCM 9458</strain>
    </source>
</reference>
<dbReference type="Pfam" id="PF00196">
    <property type="entry name" value="GerE"/>
    <property type="match status" value="1"/>
</dbReference>
<dbReference type="SUPFAM" id="SSF52172">
    <property type="entry name" value="CheY-like"/>
    <property type="match status" value="1"/>
</dbReference>
<evidence type="ECO:0000313" key="8">
    <source>
        <dbReference type="EMBL" id="GAA3387919.1"/>
    </source>
</evidence>
<dbReference type="InterPro" id="IPR039420">
    <property type="entry name" value="WalR-like"/>
</dbReference>
<evidence type="ECO:0000256" key="2">
    <source>
        <dbReference type="ARBA" id="ARBA00023015"/>
    </source>
</evidence>
<evidence type="ECO:0000256" key="3">
    <source>
        <dbReference type="ARBA" id="ARBA00023125"/>
    </source>
</evidence>
<accession>A0ABP6SZU4</accession>
<dbReference type="Proteomes" id="UP001501676">
    <property type="component" value="Unassembled WGS sequence"/>
</dbReference>
<feature type="domain" description="Response regulatory" evidence="7">
    <location>
        <begin position="11"/>
        <end position="132"/>
    </location>
</feature>
<dbReference type="PRINTS" id="PR00038">
    <property type="entry name" value="HTHLUXR"/>
</dbReference>
<dbReference type="InterPro" id="IPR000792">
    <property type="entry name" value="Tscrpt_reg_LuxR_C"/>
</dbReference>
<dbReference type="PROSITE" id="PS50110">
    <property type="entry name" value="RESPONSE_REGULATORY"/>
    <property type="match status" value="1"/>
</dbReference>
<sequence length="226" mass="24332">MDPESKSAVLRIVLAEDSVLLREGLVALLTRYGHEVVAAVGDAPALDAAVERTDPDLVVTDVRMPPTHTDDGLRVAVTLRSRRPNLPVLVLSQYVEQTYAAELLDTADGAGVGYLLKDRVGDVDDFADAVARVAGGGTVVDQEVIRQLLRRRSDPLDRLTSREAEVLALMAEGRSNAAIARALVVTEAAVTKHIGNILAKLDLPLDADDHRRVLAVVTYLRRSGSD</sequence>
<name>A0ABP6SZU4_9ACTN</name>
<proteinExistence type="predicted"/>
<dbReference type="Pfam" id="PF00072">
    <property type="entry name" value="Response_reg"/>
    <property type="match status" value="1"/>
</dbReference>
<keyword evidence="2" id="KW-0805">Transcription regulation</keyword>
<dbReference type="EMBL" id="BAAAYN010000019">
    <property type="protein sequence ID" value="GAA3387919.1"/>
    <property type="molecule type" value="Genomic_DNA"/>
</dbReference>
<dbReference type="PANTHER" id="PTHR43214:SF24">
    <property type="entry name" value="TRANSCRIPTIONAL REGULATORY PROTEIN NARL-RELATED"/>
    <property type="match status" value="1"/>
</dbReference>
<dbReference type="SMART" id="SM00421">
    <property type="entry name" value="HTH_LUXR"/>
    <property type="match status" value="1"/>
</dbReference>
<dbReference type="SUPFAM" id="SSF46894">
    <property type="entry name" value="C-terminal effector domain of the bipartite response regulators"/>
    <property type="match status" value="1"/>
</dbReference>
<dbReference type="PANTHER" id="PTHR43214">
    <property type="entry name" value="TWO-COMPONENT RESPONSE REGULATOR"/>
    <property type="match status" value="1"/>
</dbReference>
<keyword evidence="4" id="KW-0804">Transcription</keyword>
<dbReference type="CDD" id="cd06170">
    <property type="entry name" value="LuxR_C_like"/>
    <property type="match status" value="1"/>
</dbReference>
<feature type="modified residue" description="4-aspartylphosphate" evidence="5">
    <location>
        <position position="61"/>
    </location>
</feature>
<keyword evidence="3" id="KW-0238">DNA-binding</keyword>